<dbReference type="Proteomes" id="UP000185557">
    <property type="component" value="Unassembled WGS sequence"/>
</dbReference>
<dbReference type="InterPro" id="IPR003018">
    <property type="entry name" value="GAF"/>
</dbReference>
<protein>
    <recommendedName>
        <fullName evidence="8">Diguanylate cyclase</fullName>
    </recommendedName>
</protein>
<dbReference type="NCBIfam" id="TIGR00254">
    <property type="entry name" value="GGDEF"/>
    <property type="match status" value="1"/>
</dbReference>
<dbReference type="Pfam" id="PF01590">
    <property type="entry name" value="GAF"/>
    <property type="match status" value="1"/>
</dbReference>
<feature type="domain" description="PAC" evidence="4">
    <location>
        <begin position="231"/>
        <end position="282"/>
    </location>
</feature>
<dbReference type="NCBIfam" id="TIGR00229">
    <property type="entry name" value="sensory_box"/>
    <property type="match status" value="1"/>
</dbReference>
<dbReference type="SMART" id="SM00065">
    <property type="entry name" value="GAF"/>
    <property type="match status" value="1"/>
</dbReference>
<feature type="domain" description="PAS" evidence="3">
    <location>
        <begin position="156"/>
        <end position="228"/>
    </location>
</feature>
<dbReference type="InterPro" id="IPR016132">
    <property type="entry name" value="Phyto_chromo_attachment"/>
</dbReference>
<dbReference type="PROSITE" id="PS50046">
    <property type="entry name" value="PHYTOCHROME_2"/>
    <property type="match status" value="1"/>
</dbReference>
<evidence type="ECO:0000313" key="7">
    <source>
        <dbReference type="Proteomes" id="UP000185557"/>
    </source>
</evidence>
<dbReference type="CDD" id="cd01949">
    <property type="entry name" value="GGDEF"/>
    <property type="match status" value="1"/>
</dbReference>
<keyword evidence="7" id="KW-1185">Reference proteome</keyword>
<dbReference type="Pfam" id="PF08447">
    <property type="entry name" value="PAS_3"/>
    <property type="match status" value="1"/>
</dbReference>
<dbReference type="InterPro" id="IPR000700">
    <property type="entry name" value="PAS-assoc_C"/>
</dbReference>
<dbReference type="InterPro" id="IPR000160">
    <property type="entry name" value="GGDEF_dom"/>
</dbReference>
<evidence type="ECO:0008006" key="8">
    <source>
        <dbReference type="Google" id="ProtNLM"/>
    </source>
</evidence>
<dbReference type="InterPro" id="IPR029787">
    <property type="entry name" value="Nucleotide_cyclase"/>
</dbReference>
<gene>
    <name evidence="6" type="ORF">NIES30_20935</name>
</gene>
<dbReference type="InterPro" id="IPR050469">
    <property type="entry name" value="Diguanylate_Cyclase"/>
</dbReference>
<dbReference type="Gene3D" id="3.30.450.20">
    <property type="entry name" value="PAS domain"/>
    <property type="match status" value="1"/>
</dbReference>
<dbReference type="OrthoDB" id="9812260at2"/>
<evidence type="ECO:0000313" key="6">
    <source>
        <dbReference type="EMBL" id="OKH44960.1"/>
    </source>
</evidence>
<dbReference type="FunFam" id="3.30.70.270:FF:000001">
    <property type="entry name" value="Diguanylate cyclase domain protein"/>
    <property type="match status" value="1"/>
</dbReference>
<evidence type="ECO:0000256" key="1">
    <source>
        <dbReference type="SAM" id="MobiDB-lite"/>
    </source>
</evidence>
<feature type="region of interest" description="Disordered" evidence="1">
    <location>
        <begin position="1"/>
        <end position="24"/>
    </location>
</feature>
<dbReference type="PROSITE" id="PS50113">
    <property type="entry name" value="PAC"/>
    <property type="match status" value="1"/>
</dbReference>
<dbReference type="PANTHER" id="PTHR45138:SF9">
    <property type="entry name" value="DIGUANYLATE CYCLASE DGCM-RELATED"/>
    <property type="match status" value="1"/>
</dbReference>
<accession>A0A1U7J0A6</accession>
<name>A0A1U7J0A6_9CYAN</name>
<dbReference type="InterPro" id="IPR035965">
    <property type="entry name" value="PAS-like_dom_sf"/>
</dbReference>
<comment type="caution">
    <text evidence="6">The sequence shown here is derived from an EMBL/GenBank/DDBJ whole genome shotgun (WGS) entry which is preliminary data.</text>
</comment>
<dbReference type="PROSITE" id="PS50112">
    <property type="entry name" value="PAS"/>
    <property type="match status" value="1"/>
</dbReference>
<dbReference type="STRING" id="549789.NIES30_20935"/>
<dbReference type="Pfam" id="PF00990">
    <property type="entry name" value="GGDEF"/>
    <property type="match status" value="1"/>
</dbReference>
<organism evidence="6 7">
    <name type="scientific">Phormidium tenue NIES-30</name>
    <dbReference type="NCBI Taxonomy" id="549789"/>
    <lineage>
        <taxon>Bacteria</taxon>
        <taxon>Bacillati</taxon>
        <taxon>Cyanobacteriota</taxon>
        <taxon>Cyanophyceae</taxon>
        <taxon>Oscillatoriophycideae</taxon>
        <taxon>Oscillatoriales</taxon>
        <taxon>Oscillatoriaceae</taxon>
        <taxon>Phormidium</taxon>
    </lineage>
</organism>
<evidence type="ECO:0000259" key="5">
    <source>
        <dbReference type="PROSITE" id="PS50887"/>
    </source>
</evidence>
<dbReference type="PANTHER" id="PTHR45138">
    <property type="entry name" value="REGULATORY COMPONENTS OF SENSORY TRANSDUCTION SYSTEM"/>
    <property type="match status" value="1"/>
</dbReference>
<dbReference type="SUPFAM" id="SSF55781">
    <property type="entry name" value="GAF domain-like"/>
    <property type="match status" value="1"/>
</dbReference>
<dbReference type="InterPro" id="IPR013655">
    <property type="entry name" value="PAS_fold_3"/>
</dbReference>
<dbReference type="CDD" id="cd00130">
    <property type="entry name" value="PAS"/>
    <property type="match status" value="1"/>
</dbReference>
<evidence type="ECO:0000259" key="3">
    <source>
        <dbReference type="PROSITE" id="PS50112"/>
    </source>
</evidence>
<reference evidence="6 7" key="1">
    <citation type="submission" date="2016-11" db="EMBL/GenBank/DDBJ databases">
        <title>Draft Genome Sequences of Nine Cyanobacterial Strains from Diverse Habitats.</title>
        <authorList>
            <person name="Zhu T."/>
            <person name="Hou S."/>
            <person name="Lu X."/>
            <person name="Hess W.R."/>
        </authorList>
    </citation>
    <scope>NUCLEOTIDE SEQUENCE [LARGE SCALE GENOMIC DNA]</scope>
    <source>
        <strain evidence="6 7">NIES-30</strain>
    </source>
</reference>
<evidence type="ECO:0000259" key="2">
    <source>
        <dbReference type="PROSITE" id="PS50046"/>
    </source>
</evidence>
<dbReference type="EMBL" id="MRCG01000019">
    <property type="protein sequence ID" value="OKH44960.1"/>
    <property type="molecule type" value="Genomic_DNA"/>
</dbReference>
<dbReference type="AlphaFoldDB" id="A0A1U7J0A6"/>
<sequence>MPENDLVNATPPTASIDPSPLRANTSDTVQQTVEAMAMAVKTYALVYGGEVLEGIFGYANVAQATAELANLSQALVEQWMTPLNQLQPLDPCLAWPLALSALYPDQLYLSVVDQAHHWLGLLAPDGFYTLPRLAAIATDQAELTACHYSVALFQQQQERLALALKGAQMGTWDWDLAQGTIVISEEQERLLGLAPGEFGGSYETLFANVHKDDQATVQQALQQAIQLGQRYGIEFRVLHNDGNTHWLSSRGQVFKDSEQTPRLAGVTLDISEQKRVEAEIKLQSQRERLVAKIAQRIRHVLDLDSILAQTVTSVQEFIEADRVIVMQCGADMSGHVIQEACSSSYLPMLGWAMRDPWSVGEKFLAHYRAGRGLAVENIYTQNLPASQLGFLEYFQIQAEIVVPLQQDQTLWGLLIAHQCQAPRAWRMADVRLLQNLATQVGIAIQQAKMHQELTLANQRLQRMAYLDGLTQVANRRRLEQYLDQEWRRMSREDGAVALVMADIDCFKGYNDRYGHQAGDACLRLVARALTRAAKRPGDLVARYGGEEFVIVLPNTDLEGAETVAEDIRIMIRSHRIPHEKSVVAKVVTLSLGVASAQPASGGSFADLIKQADEALYVAKNEGRDQVRVAAPRRSP</sequence>
<feature type="domain" description="GGDEF" evidence="5">
    <location>
        <begin position="494"/>
        <end position="631"/>
    </location>
</feature>
<dbReference type="GO" id="GO:0052621">
    <property type="term" value="F:diguanylate cyclase activity"/>
    <property type="evidence" value="ECO:0007669"/>
    <property type="project" value="TreeGrafter"/>
</dbReference>
<dbReference type="GO" id="GO:0005886">
    <property type="term" value="C:plasma membrane"/>
    <property type="evidence" value="ECO:0007669"/>
    <property type="project" value="TreeGrafter"/>
</dbReference>
<dbReference type="Gene3D" id="3.30.450.40">
    <property type="match status" value="2"/>
</dbReference>
<dbReference type="SUPFAM" id="SSF55073">
    <property type="entry name" value="Nucleotide cyclase"/>
    <property type="match status" value="1"/>
</dbReference>
<dbReference type="SUPFAM" id="SSF55785">
    <property type="entry name" value="PYP-like sensor domain (PAS domain)"/>
    <property type="match status" value="1"/>
</dbReference>
<feature type="domain" description="Phytochrome chromophore attachment site" evidence="2">
    <location>
        <begin position="302"/>
        <end position="439"/>
    </location>
</feature>
<dbReference type="SMART" id="SM00091">
    <property type="entry name" value="PAS"/>
    <property type="match status" value="1"/>
</dbReference>
<dbReference type="InterPro" id="IPR043128">
    <property type="entry name" value="Rev_trsase/Diguanyl_cyclase"/>
</dbReference>
<dbReference type="SMART" id="SM00267">
    <property type="entry name" value="GGDEF"/>
    <property type="match status" value="1"/>
</dbReference>
<evidence type="ECO:0000259" key="4">
    <source>
        <dbReference type="PROSITE" id="PS50113"/>
    </source>
</evidence>
<dbReference type="GO" id="GO:1902201">
    <property type="term" value="P:negative regulation of bacterial-type flagellum-dependent cell motility"/>
    <property type="evidence" value="ECO:0007669"/>
    <property type="project" value="TreeGrafter"/>
</dbReference>
<dbReference type="InterPro" id="IPR029016">
    <property type="entry name" value="GAF-like_dom_sf"/>
</dbReference>
<dbReference type="InterPro" id="IPR000014">
    <property type="entry name" value="PAS"/>
</dbReference>
<dbReference type="RefSeq" id="WP_073610401.1">
    <property type="nucleotide sequence ID" value="NZ_MRCG01000019.1"/>
</dbReference>
<dbReference type="Gene3D" id="2.10.70.100">
    <property type="match status" value="1"/>
</dbReference>
<dbReference type="GO" id="GO:0043709">
    <property type="term" value="P:cell adhesion involved in single-species biofilm formation"/>
    <property type="evidence" value="ECO:0007669"/>
    <property type="project" value="TreeGrafter"/>
</dbReference>
<dbReference type="Gene3D" id="3.30.70.270">
    <property type="match status" value="1"/>
</dbReference>
<dbReference type="PROSITE" id="PS50887">
    <property type="entry name" value="GGDEF"/>
    <property type="match status" value="1"/>
</dbReference>
<proteinExistence type="predicted"/>